<proteinExistence type="predicted"/>
<sequence length="67" mass="7132">MSTPTPGAVNNCAGDALPTIYDPEPPTEEAVVADGDRIESAEAVYVEHEDVEMVNDSNVSKLLKSKN</sequence>
<accession>A0AC34FYW9</accession>
<dbReference type="Proteomes" id="UP000887579">
    <property type="component" value="Unplaced"/>
</dbReference>
<evidence type="ECO:0000313" key="2">
    <source>
        <dbReference type="WBParaSite" id="ES5_v2.g22709.t1"/>
    </source>
</evidence>
<name>A0AC34FYW9_9BILA</name>
<organism evidence="1 2">
    <name type="scientific">Panagrolaimus sp. ES5</name>
    <dbReference type="NCBI Taxonomy" id="591445"/>
    <lineage>
        <taxon>Eukaryota</taxon>
        <taxon>Metazoa</taxon>
        <taxon>Ecdysozoa</taxon>
        <taxon>Nematoda</taxon>
        <taxon>Chromadorea</taxon>
        <taxon>Rhabditida</taxon>
        <taxon>Tylenchina</taxon>
        <taxon>Panagrolaimomorpha</taxon>
        <taxon>Panagrolaimoidea</taxon>
        <taxon>Panagrolaimidae</taxon>
        <taxon>Panagrolaimus</taxon>
    </lineage>
</organism>
<dbReference type="WBParaSite" id="ES5_v2.g22709.t1">
    <property type="protein sequence ID" value="ES5_v2.g22709.t1"/>
    <property type="gene ID" value="ES5_v2.g22709"/>
</dbReference>
<protein>
    <submittedName>
        <fullName evidence="2">Uncharacterized protein</fullName>
    </submittedName>
</protein>
<evidence type="ECO:0000313" key="1">
    <source>
        <dbReference type="Proteomes" id="UP000887579"/>
    </source>
</evidence>
<reference evidence="2" key="1">
    <citation type="submission" date="2022-11" db="UniProtKB">
        <authorList>
            <consortium name="WormBaseParasite"/>
        </authorList>
    </citation>
    <scope>IDENTIFICATION</scope>
</reference>